<reference evidence="2" key="1">
    <citation type="submission" date="2021-10" db="EMBL/GenBank/DDBJ databases">
        <title>Tropical sea cucumber genome reveals ecological adaptation and Cuvierian tubules defense mechanism.</title>
        <authorList>
            <person name="Chen T."/>
        </authorList>
    </citation>
    <scope>NUCLEOTIDE SEQUENCE</scope>
    <source>
        <strain evidence="2">Nanhai2018</strain>
        <tissue evidence="2">Muscle</tissue>
    </source>
</reference>
<dbReference type="GO" id="GO:0005576">
    <property type="term" value="C:extracellular region"/>
    <property type="evidence" value="ECO:0007669"/>
    <property type="project" value="InterPro"/>
</dbReference>
<dbReference type="PANTHER" id="PTHR10697">
    <property type="entry name" value="MAMMALIAN EPENDYMIN-RELATED PROTEIN 1"/>
    <property type="match status" value="1"/>
</dbReference>
<dbReference type="Pfam" id="PF00811">
    <property type="entry name" value="Ependymin"/>
    <property type="match status" value="1"/>
</dbReference>
<feature type="chain" id="PRO_5040436644" evidence="1">
    <location>
        <begin position="20"/>
        <end position="243"/>
    </location>
</feature>
<dbReference type="GO" id="GO:0007160">
    <property type="term" value="P:cell-matrix adhesion"/>
    <property type="evidence" value="ECO:0007669"/>
    <property type="project" value="InterPro"/>
</dbReference>
<proteinExistence type="predicted"/>
<feature type="signal peptide" evidence="1">
    <location>
        <begin position="1"/>
        <end position="19"/>
    </location>
</feature>
<dbReference type="GO" id="GO:0005509">
    <property type="term" value="F:calcium ion binding"/>
    <property type="evidence" value="ECO:0007669"/>
    <property type="project" value="InterPro"/>
</dbReference>
<dbReference type="InterPro" id="IPR001299">
    <property type="entry name" value="Ependymin"/>
</dbReference>
<sequence>MKIKMHAIAICVFLSLVVASNCYTVEPKKCCFDEEFEGFYGGSIGSVQGGSVQGINELLQFAYDFKERRYGTDGDVKTSEGLSIRVKTIQLWKENKQYTIVNGVCTMAPLVNGSEPTRCIPANATFLAYLFEGKNEIDLQSWQGNISSVDMNATSTLTVSNKTCAPVGTSFTGSINNGGEHELLVSNGGFFNLTSGVKDPKIWFGIPQSCQHNFTNVKIRRDEVAESVINLLRKTRFLSFQFY</sequence>
<protein>
    <submittedName>
        <fullName evidence="2">Development-specific protein LVN1.2</fullName>
    </submittedName>
</protein>
<organism evidence="2 3">
    <name type="scientific">Holothuria leucospilota</name>
    <name type="common">Black long sea cucumber</name>
    <name type="synonym">Mertensiothuria leucospilota</name>
    <dbReference type="NCBI Taxonomy" id="206669"/>
    <lineage>
        <taxon>Eukaryota</taxon>
        <taxon>Metazoa</taxon>
        <taxon>Echinodermata</taxon>
        <taxon>Eleutherozoa</taxon>
        <taxon>Echinozoa</taxon>
        <taxon>Holothuroidea</taxon>
        <taxon>Aspidochirotacea</taxon>
        <taxon>Aspidochirotida</taxon>
        <taxon>Holothuriidae</taxon>
        <taxon>Holothuria</taxon>
    </lineage>
</organism>
<dbReference type="EMBL" id="JAIZAY010000013">
    <property type="protein sequence ID" value="KAJ8030865.1"/>
    <property type="molecule type" value="Genomic_DNA"/>
</dbReference>
<dbReference type="Proteomes" id="UP001152320">
    <property type="component" value="Chromosome 13"/>
</dbReference>
<dbReference type="OrthoDB" id="10070532at2759"/>
<keyword evidence="3" id="KW-1185">Reference proteome</keyword>
<dbReference type="AlphaFoldDB" id="A0A9Q1BQD6"/>
<keyword evidence="1" id="KW-0732">Signal</keyword>
<name>A0A9Q1BQD6_HOLLE</name>
<gene>
    <name evidence="2" type="ORF">HOLleu_27403</name>
</gene>
<evidence type="ECO:0000313" key="2">
    <source>
        <dbReference type="EMBL" id="KAJ8030865.1"/>
    </source>
</evidence>
<evidence type="ECO:0000256" key="1">
    <source>
        <dbReference type="SAM" id="SignalP"/>
    </source>
</evidence>
<dbReference type="PANTHER" id="PTHR10697:SF1">
    <property type="entry name" value="MAMMALIAN EPENDYMIN-RELATED PROTEIN 1"/>
    <property type="match status" value="1"/>
</dbReference>
<dbReference type="GO" id="GO:0005764">
    <property type="term" value="C:lysosome"/>
    <property type="evidence" value="ECO:0007669"/>
    <property type="project" value="TreeGrafter"/>
</dbReference>
<evidence type="ECO:0000313" key="3">
    <source>
        <dbReference type="Proteomes" id="UP001152320"/>
    </source>
</evidence>
<accession>A0A9Q1BQD6</accession>
<comment type="caution">
    <text evidence="2">The sequence shown here is derived from an EMBL/GenBank/DDBJ whole genome shotgun (WGS) entry which is preliminary data.</text>
</comment>